<dbReference type="CDD" id="cd17536">
    <property type="entry name" value="REC_YesN-like"/>
    <property type="match status" value="1"/>
</dbReference>
<organism evidence="7 8">
    <name type="scientific">Pectinatus haikarae</name>
    <dbReference type="NCBI Taxonomy" id="349096"/>
    <lineage>
        <taxon>Bacteria</taxon>
        <taxon>Bacillati</taxon>
        <taxon>Bacillota</taxon>
        <taxon>Negativicutes</taxon>
        <taxon>Selenomonadales</taxon>
        <taxon>Selenomonadaceae</taxon>
        <taxon>Pectinatus</taxon>
    </lineage>
</organism>
<dbReference type="PANTHER" id="PTHR43280">
    <property type="entry name" value="ARAC-FAMILY TRANSCRIPTIONAL REGULATOR"/>
    <property type="match status" value="1"/>
</dbReference>
<dbReference type="SUPFAM" id="SSF52172">
    <property type="entry name" value="CheY-like"/>
    <property type="match status" value="1"/>
</dbReference>
<accession>A0ABT9Y5C7</accession>
<keyword evidence="1" id="KW-0805">Transcription regulation</keyword>
<evidence type="ECO:0000256" key="1">
    <source>
        <dbReference type="ARBA" id="ARBA00023015"/>
    </source>
</evidence>
<dbReference type="Gene3D" id="3.40.50.2300">
    <property type="match status" value="1"/>
</dbReference>
<gene>
    <name evidence="7" type="ORF">J2S01_000403</name>
</gene>
<evidence type="ECO:0000259" key="6">
    <source>
        <dbReference type="PROSITE" id="PS50110"/>
    </source>
</evidence>
<evidence type="ECO:0000313" key="7">
    <source>
        <dbReference type="EMBL" id="MDQ0202710.1"/>
    </source>
</evidence>
<evidence type="ECO:0000259" key="5">
    <source>
        <dbReference type="PROSITE" id="PS01124"/>
    </source>
</evidence>
<dbReference type="Pfam" id="PF12833">
    <property type="entry name" value="HTH_18"/>
    <property type="match status" value="1"/>
</dbReference>
<evidence type="ECO:0000256" key="2">
    <source>
        <dbReference type="ARBA" id="ARBA00023125"/>
    </source>
</evidence>
<dbReference type="InterPro" id="IPR011006">
    <property type="entry name" value="CheY-like_superfamily"/>
</dbReference>
<dbReference type="SUPFAM" id="SSF46689">
    <property type="entry name" value="Homeodomain-like"/>
    <property type="match status" value="1"/>
</dbReference>
<dbReference type="Proteomes" id="UP001239167">
    <property type="component" value="Unassembled WGS sequence"/>
</dbReference>
<dbReference type="Gene3D" id="1.10.10.60">
    <property type="entry name" value="Homeodomain-like"/>
    <property type="match status" value="2"/>
</dbReference>
<dbReference type="EMBL" id="JAUSUE010000002">
    <property type="protein sequence ID" value="MDQ0202710.1"/>
    <property type="molecule type" value="Genomic_DNA"/>
</dbReference>
<dbReference type="InterPro" id="IPR018060">
    <property type="entry name" value="HTH_AraC"/>
</dbReference>
<protein>
    <submittedName>
        <fullName evidence="7">YesN/AraC family two-component response regulator</fullName>
    </submittedName>
</protein>
<evidence type="ECO:0000313" key="8">
    <source>
        <dbReference type="Proteomes" id="UP001239167"/>
    </source>
</evidence>
<feature type="domain" description="Response regulatory" evidence="6">
    <location>
        <begin position="7"/>
        <end position="123"/>
    </location>
</feature>
<dbReference type="PROSITE" id="PS50110">
    <property type="entry name" value="RESPONSE_REGULATORY"/>
    <property type="match status" value="1"/>
</dbReference>
<dbReference type="PANTHER" id="PTHR43280:SF10">
    <property type="entry name" value="REGULATORY PROTEIN POCR"/>
    <property type="match status" value="1"/>
</dbReference>
<dbReference type="SMART" id="SM00342">
    <property type="entry name" value="HTH_ARAC"/>
    <property type="match status" value="1"/>
</dbReference>
<feature type="modified residue" description="4-aspartylphosphate" evidence="4">
    <location>
        <position position="58"/>
    </location>
</feature>
<keyword evidence="3" id="KW-0804">Transcription</keyword>
<dbReference type="InterPro" id="IPR001789">
    <property type="entry name" value="Sig_transdc_resp-reg_receiver"/>
</dbReference>
<dbReference type="PROSITE" id="PS01124">
    <property type="entry name" value="HTH_ARAC_FAMILY_2"/>
    <property type="match status" value="1"/>
</dbReference>
<dbReference type="InterPro" id="IPR009057">
    <property type="entry name" value="Homeodomain-like_sf"/>
</dbReference>
<evidence type="ECO:0000256" key="3">
    <source>
        <dbReference type="ARBA" id="ARBA00023163"/>
    </source>
</evidence>
<dbReference type="SMART" id="SM00448">
    <property type="entry name" value="REC"/>
    <property type="match status" value="1"/>
</dbReference>
<proteinExistence type="predicted"/>
<comment type="caution">
    <text evidence="7">The sequence shown here is derived from an EMBL/GenBank/DDBJ whole genome shotgun (WGS) entry which is preliminary data.</text>
</comment>
<evidence type="ECO:0000256" key="4">
    <source>
        <dbReference type="PROSITE-ProRule" id="PRU00169"/>
    </source>
</evidence>
<dbReference type="Pfam" id="PF00072">
    <property type="entry name" value="Response_reg"/>
    <property type="match status" value="1"/>
</dbReference>
<feature type="domain" description="HTH araC/xylS-type" evidence="5">
    <location>
        <begin position="149"/>
        <end position="247"/>
    </location>
</feature>
<keyword evidence="2" id="KW-0238">DNA-binding</keyword>
<keyword evidence="4" id="KW-0597">Phosphoprotein</keyword>
<name>A0ABT9Y5C7_9FIRM</name>
<sequence length="252" mass="29468">MSCNMYRVLLVDDDSAERYILRRFDWKSSGFCVTGEASDGKEALQFLTHKEVELIITDIRMPGMDGLSFLQELRQKKINSCVILLSTYSNFEYAQQGIRLGVFDYMTKPPADNELRLLLQRVCSYLTSEKYLQREIAAKYEINTEGIAAKICRFVLDHIEDSITLESLAQEFSISRDYAGKYFKQKLGENFNEYLTKMKMEHAKYLLRSGKYKNYEISERLGYASPDYFCRLFKLYAKMTPGEYKKNIDNKK</sequence>
<reference evidence="7 8" key="1">
    <citation type="submission" date="2023-07" db="EMBL/GenBank/DDBJ databases">
        <title>Genomic Encyclopedia of Type Strains, Phase IV (KMG-IV): sequencing the most valuable type-strain genomes for metagenomic binning, comparative biology and taxonomic classification.</title>
        <authorList>
            <person name="Goeker M."/>
        </authorList>
    </citation>
    <scope>NUCLEOTIDE SEQUENCE [LARGE SCALE GENOMIC DNA]</scope>
    <source>
        <strain evidence="7 8">DSM 16980</strain>
    </source>
</reference>
<keyword evidence="8" id="KW-1185">Reference proteome</keyword>